<evidence type="ECO:0000313" key="3">
    <source>
        <dbReference type="Proteomes" id="UP001229244"/>
    </source>
</evidence>
<dbReference type="RefSeq" id="WP_306887546.1">
    <property type="nucleotide sequence ID" value="NZ_JAUSUL010000006.1"/>
</dbReference>
<sequence length="193" mass="20538">MDAFRTTLLALMLAAIPLPVSAQSIESTYSKIGWETSCTIVDQAPEGEGSWARLRCAGYGDTPVHVADGDARMSVDYGTPSEPGGWESFTGFNHVNDTIEWRLADGVPFATIHRWFVDDGSGGSRQVLVVSTVVGRWSDASCMVGYVDANANSNANVIARGLADSKARDFRCGVDAPSYVGVTTDRTPQPSAG</sequence>
<dbReference type="Proteomes" id="UP001229244">
    <property type="component" value="Unassembled WGS sequence"/>
</dbReference>
<gene>
    <name evidence="2" type="ORF">J2S73_004111</name>
</gene>
<dbReference type="AlphaFoldDB" id="A0AAE4AUP1"/>
<evidence type="ECO:0000313" key="2">
    <source>
        <dbReference type="EMBL" id="MDQ0317625.1"/>
    </source>
</evidence>
<evidence type="ECO:0000256" key="1">
    <source>
        <dbReference type="SAM" id="SignalP"/>
    </source>
</evidence>
<keyword evidence="3" id="KW-1185">Reference proteome</keyword>
<protein>
    <submittedName>
        <fullName evidence="2">Uncharacterized protein</fullName>
    </submittedName>
</protein>
<reference evidence="2" key="1">
    <citation type="submission" date="2023-07" db="EMBL/GenBank/DDBJ databases">
        <title>Genomic Encyclopedia of Type Strains, Phase IV (KMG-IV): sequencing the most valuable type-strain genomes for metagenomic binning, comparative biology and taxonomic classification.</title>
        <authorList>
            <person name="Goeker M."/>
        </authorList>
    </citation>
    <scope>NUCLEOTIDE SEQUENCE</scope>
    <source>
        <strain evidence="2">DSM 21202</strain>
    </source>
</reference>
<dbReference type="EMBL" id="JAUSUL010000006">
    <property type="protein sequence ID" value="MDQ0317625.1"/>
    <property type="molecule type" value="Genomic_DNA"/>
</dbReference>
<name>A0AAE4AUP1_9HYPH</name>
<feature type="signal peptide" evidence="1">
    <location>
        <begin position="1"/>
        <end position="22"/>
    </location>
</feature>
<organism evidence="2 3">
    <name type="scientific">Amorphus orientalis</name>
    <dbReference type="NCBI Taxonomy" id="649198"/>
    <lineage>
        <taxon>Bacteria</taxon>
        <taxon>Pseudomonadati</taxon>
        <taxon>Pseudomonadota</taxon>
        <taxon>Alphaproteobacteria</taxon>
        <taxon>Hyphomicrobiales</taxon>
        <taxon>Amorphaceae</taxon>
        <taxon>Amorphus</taxon>
    </lineage>
</organism>
<accession>A0AAE4AUP1</accession>
<proteinExistence type="predicted"/>
<keyword evidence="1" id="KW-0732">Signal</keyword>
<comment type="caution">
    <text evidence="2">The sequence shown here is derived from an EMBL/GenBank/DDBJ whole genome shotgun (WGS) entry which is preliminary data.</text>
</comment>
<feature type="chain" id="PRO_5042246148" evidence="1">
    <location>
        <begin position="23"/>
        <end position="193"/>
    </location>
</feature>